<dbReference type="AlphaFoldDB" id="A0A1I4UZ00"/>
<gene>
    <name evidence="1" type="ORF">SAMN05216516_101438</name>
</gene>
<name>A0A1I4UZ00_9GAMM</name>
<proteinExistence type="predicted"/>
<sequence>MIDSGFYYRALNEKNQTHTLFQYQLKENTLSISNVFYGLKDGPKGYSANGSIKELAKRLPVFLPPLQHH</sequence>
<protein>
    <submittedName>
        <fullName evidence="1">Uncharacterized protein</fullName>
    </submittedName>
</protein>
<reference evidence="2" key="1">
    <citation type="submission" date="2016-10" db="EMBL/GenBank/DDBJ databases">
        <authorList>
            <person name="Varghese N."/>
            <person name="Submissions S."/>
        </authorList>
    </citation>
    <scope>NUCLEOTIDE SEQUENCE [LARGE SCALE GENOMIC DNA]</scope>
    <source>
        <strain evidence="2">N6PO6</strain>
    </source>
</reference>
<evidence type="ECO:0000313" key="1">
    <source>
        <dbReference type="EMBL" id="SFM94095.1"/>
    </source>
</evidence>
<evidence type="ECO:0000313" key="2">
    <source>
        <dbReference type="Proteomes" id="UP000242222"/>
    </source>
</evidence>
<dbReference type="Proteomes" id="UP000242222">
    <property type="component" value="Unassembled WGS sequence"/>
</dbReference>
<keyword evidence="2" id="KW-1185">Reference proteome</keyword>
<dbReference type="EMBL" id="FOVC01000001">
    <property type="protein sequence ID" value="SFM94095.1"/>
    <property type="molecule type" value="Genomic_DNA"/>
</dbReference>
<accession>A0A1I4UZ00</accession>
<organism evidence="1 2">
    <name type="scientific">Izhakiella capsodis</name>
    <dbReference type="NCBI Taxonomy" id="1367852"/>
    <lineage>
        <taxon>Bacteria</taxon>
        <taxon>Pseudomonadati</taxon>
        <taxon>Pseudomonadota</taxon>
        <taxon>Gammaproteobacteria</taxon>
        <taxon>Enterobacterales</taxon>
        <taxon>Erwiniaceae</taxon>
        <taxon>Izhakiella</taxon>
    </lineage>
</organism>